<evidence type="ECO:0000256" key="4">
    <source>
        <dbReference type="ARBA" id="ARBA00022842"/>
    </source>
</evidence>
<evidence type="ECO:0000259" key="6">
    <source>
        <dbReference type="Pfam" id="PF13470"/>
    </source>
</evidence>
<dbReference type="NCBIfam" id="TIGR00305">
    <property type="entry name" value="putative toxin-antitoxin system toxin component, PIN family"/>
    <property type="match status" value="1"/>
</dbReference>
<dbReference type="GO" id="GO:0004518">
    <property type="term" value="F:nuclease activity"/>
    <property type="evidence" value="ECO:0007669"/>
    <property type="project" value="UniProtKB-KW"/>
</dbReference>
<keyword evidence="3" id="KW-0378">Hydrolase</keyword>
<evidence type="ECO:0000313" key="8">
    <source>
        <dbReference type="Proteomes" id="UP000636956"/>
    </source>
</evidence>
<gene>
    <name evidence="7" type="ORF">GCM10011372_35880</name>
</gene>
<dbReference type="GO" id="GO:0046872">
    <property type="term" value="F:metal ion binding"/>
    <property type="evidence" value="ECO:0007669"/>
    <property type="project" value="UniProtKB-KW"/>
</dbReference>
<evidence type="ECO:0000256" key="2">
    <source>
        <dbReference type="ARBA" id="ARBA00022723"/>
    </source>
</evidence>
<feature type="region of interest" description="Disordered" evidence="5">
    <location>
        <begin position="1"/>
        <end position="26"/>
    </location>
</feature>
<keyword evidence="1" id="KW-0540">Nuclease</keyword>
<dbReference type="InterPro" id="IPR002716">
    <property type="entry name" value="PIN_dom"/>
</dbReference>
<evidence type="ECO:0000313" key="7">
    <source>
        <dbReference type="EMBL" id="GGJ94388.1"/>
    </source>
</evidence>
<dbReference type="InterPro" id="IPR002850">
    <property type="entry name" value="PIN_toxin-like"/>
</dbReference>
<keyword evidence="2" id="KW-0479">Metal-binding</keyword>
<dbReference type="GO" id="GO:0016787">
    <property type="term" value="F:hydrolase activity"/>
    <property type="evidence" value="ECO:0007669"/>
    <property type="project" value="UniProtKB-KW"/>
</dbReference>
<dbReference type="Pfam" id="PF13470">
    <property type="entry name" value="PIN_3"/>
    <property type="match status" value="1"/>
</dbReference>
<name>A0A917UY57_9MICO</name>
<reference evidence="7" key="2">
    <citation type="submission" date="2020-09" db="EMBL/GenBank/DDBJ databases">
        <authorList>
            <person name="Sun Q."/>
            <person name="Zhou Y."/>
        </authorList>
    </citation>
    <scope>NUCLEOTIDE SEQUENCE</scope>
    <source>
        <strain evidence="7">CGMCC 1.8984</strain>
    </source>
</reference>
<dbReference type="AlphaFoldDB" id="A0A917UY57"/>
<proteinExistence type="predicted"/>
<sequence length="147" mass="15905">MNAVVGPDSEYPRIHPVPPSSDNPSPDCLSIAFDGDYRLHVSPHILRNVGRVLGQLGWSAEAIGDYLALISDVVDASGGAVTDPPKAAHSSRDHEDNLILDVVAATDADLLVSDDTDLTSLSPWRGVPIVRPHQFVQMVVRERRHSI</sequence>
<dbReference type="EMBL" id="BMMD01000042">
    <property type="protein sequence ID" value="GGJ94388.1"/>
    <property type="molecule type" value="Genomic_DNA"/>
</dbReference>
<evidence type="ECO:0000256" key="3">
    <source>
        <dbReference type="ARBA" id="ARBA00022801"/>
    </source>
</evidence>
<keyword evidence="4" id="KW-0460">Magnesium</keyword>
<feature type="domain" description="PIN" evidence="6">
    <location>
        <begin position="24"/>
        <end position="116"/>
    </location>
</feature>
<reference evidence="7" key="1">
    <citation type="journal article" date="2014" name="Int. J. Syst. Evol. Microbiol.">
        <title>Complete genome sequence of Corynebacterium casei LMG S-19264T (=DSM 44701T), isolated from a smear-ripened cheese.</title>
        <authorList>
            <consortium name="US DOE Joint Genome Institute (JGI-PGF)"/>
            <person name="Walter F."/>
            <person name="Albersmeier A."/>
            <person name="Kalinowski J."/>
            <person name="Ruckert C."/>
        </authorList>
    </citation>
    <scope>NUCLEOTIDE SEQUENCE</scope>
    <source>
        <strain evidence="7">CGMCC 1.8984</strain>
    </source>
</reference>
<dbReference type="Proteomes" id="UP000636956">
    <property type="component" value="Unassembled WGS sequence"/>
</dbReference>
<keyword evidence="8" id="KW-1185">Reference proteome</keyword>
<organism evidence="7 8">
    <name type="scientific">Agromyces bauzanensis</name>
    <dbReference type="NCBI Taxonomy" id="1308924"/>
    <lineage>
        <taxon>Bacteria</taxon>
        <taxon>Bacillati</taxon>
        <taxon>Actinomycetota</taxon>
        <taxon>Actinomycetes</taxon>
        <taxon>Micrococcales</taxon>
        <taxon>Microbacteriaceae</taxon>
        <taxon>Agromyces</taxon>
    </lineage>
</organism>
<evidence type="ECO:0000256" key="1">
    <source>
        <dbReference type="ARBA" id="ARBA00022722"/>
    </source>
</evidence>
<protein>
    <recommendedName>
        <fullName evidence="6">PIN domain-containing protein</fullName>
    </recommendedName>
</protein>
<comment type="caution">
    <text evidence="7">The sequence shown here is derived from an EMBL/GenBank/DDBJ whole genome shotgun (WGS) entry which is preliminary data.</text>
</comment>
<accession>A0A917UY57</accession>
<evidence type="ECO:0000256" key="5">
    <source>
        <dbReference type="SAM" id="MobiDB-lite"/>
    </source>
</evidence>